<keyword evidence="1" id="KW-1133">Transmembrane helix</keyword>
<evidence type="ECO:0000313" key="3">
    <source>
        <dbReference type="Proteomes" id="UP000004994"/>
    </source>
</evidence>
<evidence type="ECO:0000313" key="2">
    <source>
        <dbReference type="EnsemblPlants" id="Solyc08g048400.2.1"/>
    </source>
</evidence>
<feature type="transmembrane region" description="Helical" evidence="1">
    <location>
        <begin position="22"/>
        <end position="46"/>
    </location>
</feature>
<reference evidence="2" key="2">
    <citation type="submission" date="2015-06" db="UniProtKB">
        <authorList>
            <consortium name="EnsemblPlants"/>
        </authorList>
    </citation>
    <scope>IDENTIFICATION</scope>
    <source>
        <strain evidence="2">cv. Heinz 1706</strain>
    </source>
</reference>
<organism evidence="2">
    <name type="scientific">Solanum lycopersicum</name>
    <name type="common">Tomato</name>
    <name type="synonym">Lycopersicon esculentum</name>
    <dbReference type="NCBI Taxonomy" id="4081"/>
    <lineage>
        <taxon>Eukaryota</taxon>
        <taxon>Viridiplantae</taxon>
        <taxon>Streptophyta</taxon>
        <taxon>Embryophyta</taxon>
        <taxon>Tracheophyta</taxon>
        <taxon>Spermatophyta</taxon>
        <taxon>Magnoliopsida</taxon>
        <taxon>eudicotyledons</taxon>
        <taxon>Gunneridae</taxon>
        <taxon>Pentapetalae</taxon>
        <taxon>asterids</taxon>
        <taxon>lamiids</taxon>
        <taxon>Solanales</taxon>
        <taxon>Solanaceae</taxon>
        <taxon>Solanoideae</taxon>
        <taxon>Solaneae</taxon>
        <taxon>Solanum</taxon>
        <taxon>Solanum subgen. Lycopersicon</taxon>
    </lineage>
</organism>
<keyword evidence="1" id="KW-0812">Transmembrane</keyword>
<dbReference type="EnsemblPlants" id="Solyc08g048400.2.1">
    <property type="protein sequence ID" value="Solyc08g048400.2.1"/>
    <property type="gene ID" value="Solyc08g048400.2"/>
</dbReference>
<dbReference type="Proteomes" id="UP000004994">
    <property type="component" value="Chromosome 8"/>
</dbReference>
<proteinExistence type="predicted"/>
<protein>
    <submittedName>
        <fullName evidence="2">Uncharacterized protein</fullName>
    </submittedName>
</protein>
<dbReference type="AlphaFoldDB" id="K4CKJ1"/>
<name>K4CKJ1_SOLLC</name>
<accession>K4CKJ1</accession>
<dbReference type="HOGENOM" id="CLU_3127972_0_0_1"/>
<keyword evidence="1" id="KW-0472">Membrane</keyword>
<evidence type="ECO:0000256" key="1">
    <source>
        <dbReference type="SAM" id="Phobius"/>
    </source>
</evidence>
<keyword evidence="3" id="KW-1185">Reference proteome</keyword>
<dbReference type="Gramene" id="Solyc08g048400.2.1">
    <property type="protein sequence ID" value="Solyc08g048400.2.1"/>
    <property type="gene ID" value="Solyc08g048400.2"/>
</dbReference>
<sequence>MDGGSTNLQLKMEAASAVPKEAMLFSATSSYITIIVLLNSLFYVFILSTI</sequence>
<dbReference type="InParanoid" id="K4CKJ1"/>
<reference evidence="2" key="1">
    <citation type="journal article" date="2012" name="Nature">
        <title>The tomato genome sequence provides insights into fleshy fruit evolution.</title>
        <authorList>
            <consortium name="Tomato Genome Consortium"/>
        </authorList>
    </citation>
    <scope>NUCLEOTIDE SEQUENCE [LARGE SCALE GENOMIC DNA]</scope>
    <source>
        <strain evidence="2">cv. Heinz 1706</strain>
    </source>
</reference>
<dbReference type="PaxDb" id="4081-Solyc08g048400.2.1"/>